<evidence type="ECO:0000313" key="2">
    <source>
        <dbReference type="EMBL" id="MBM6500293.1"/>
    </source>
</evidence>
<keyword evidence="3" id="KW-1185">Reference proteome</keyword>
<name>A0ABS2CZA7_9FLAO</name>
<gene>
    <name evidence="2" type="ORF">H9X54_013435</name>
</gene>
<feature type="chain" id="PRO_5046857307" description="Lipoprotein" evidence="1">
    <location>
        <begin position="20"/>
        <end position="199"/>
    </location>
</feature>
<keyword evidence="1" id="KW-0732">Signal</keyword>
<evidence type="ECO:0000313" key="3">
    <source>
        <dbReference type="Proteomes" id="UP000759529"/>
    </source>
</evidence>
<feature type="signal peptide" evidence="1">
    <location>
        <begin position="1"/>
        <end position="19"/>
    </location>
</feature>
<dbReference type="Proteomes" id="UP000759529">
    <property type="component" value="Unassembled WGS sequence"/>
</dbReference>
<evidence type="ECO:0000256" key="1">
    <source>
        <dbReference type="SAM" id="SignalP"/>
    </source>
</evidence>
<reference evidence="2 3" key="1">
    <citation type="submission" date="2021-02" db="EMBL/GenBank/DDBJ databases">
        <authorList>
            <person name="Jung H.S."/>
            <person name="Chun B.H."/>
            <person name="Jeon C.O."/>
        </authorList>
    </citation>
    <scope>NUCLEOTIDE SEQUENCE [LARGE SCALE GENOMIC DNA]</scope>
    <source>
        <strain evidence="2 3">LMG 25203</strain>
    </source>
</reference>
<comment type="caution">
    <text evidence="2">The sequence shown here is derived from an EMBL/GenBank/DDBJ whole genome shotgun (WGS) entry which is preliminary data.</text>
</comment>
<organism evidence="2 3">
    <name type="scientific">Flavobacterium macrobrachii</name>
    <dbReference type="NCBI Taxonomy" id="591204"/>
    <lineage>
        <taxon>Bacteria</taxon>
        <taxon>Pseudomonadati</taxon>
        <taxon>Bacteroidota</taxon>
        <taxon>Flavobacteriia</taxon>
        <taxon>Flavobacteriales</taxon>
        <taxon>Flavobacteriaceae</taxon>
        <taxon>Flavobacterium</taxon>
    </lineage>
</organism>
<accession>A0ABS2CZA7</accession>
<dbReference type="EMBL" id="JACSOD020000501">
    <property type="protein sequence ID" value="MBM6500293.1"/>
    <property type="molecule type" value="Genomic_DNA"/>
</dbReference>
<dbReference type="RefSeq" id="WP_187656610.1">
    <property type="nucleotide sequence ID" value="NZ_JACSOD020000501.1"/>
</dbReference>
<proteinExistence type="predicted"/>
<sequence>MKRLLILLAIALSTTTGFAQNKKTPVKSTKTATTSSTAKVDNLTAEIKGNAFQLTIAEKGKAPDAITVKELVGDVKPSDIKLSSFTSSGTKLYLLQWTEKSNTKTDIKTEDITTIYSVIYEIPNKKQVFSNYQKTTNIVEKVFLDRNKTASETQEKVRREGFEFILNPDGSVAQKGKTQQNNWTYDVAKQEFVEMKKKK</sequence>
<evidence type="ECO:0008006" key="4">
    <source>
        <dbReference type="Google" id="ProtNLM"/>
    </source>
</evidence>
<protein>
    <recommendedName>
        <fullName evidence="4">Lipoprotein</fullName>
    </recommendedName>
</protein>